<protein>
    <recommendedName>
        <fullName evidence="1">ESAT-6-like protein</fullName>
    </recommendedName>
</protein>
<dbReference type="AlphaFoldDB" id="A0A7H1B4V6"/>
<dbReference type="Gene3D" id="1.10.287.1060">
    <property type="entry name" value="ESAT-6-like"/>
    <property type="match status" value="1"/>
</dbReference>
<dbReference type="InterPro" id="IPR010310">
    <property type="entry name" value="T7SS_ESAT-6-like"/>
</dbReference>
<name>A0A7H1B4V6_9ACTN</name>
<accession>A0A7H1B4V6</accession>
<feature type="coiled-coil region" evidence="2">
    <location>
        <begin position="12"/>
        <end position="39"/>
    </location>
</feature>
<keyword evidence="2" id="KW-0175">Coiled coil</keyword>
<dbReference type="Proteomes" id="UP000516428">
    <property type="component" value="Chromosome"/>
</dbReference>
<dbReference type="NCBIfam" id="TIGR03930">
    <property type="entry name" value="WXG100_ESAT6"/>
    <property type="match status" value="1"/>
</dbReference>
<evidence type="ECO:0000256" key="2">
    <source>
        <dbReference type="SAM" id="Coils"/>
    </source>
</evidence>
<dbReference type="InterPro" id="IPR036689">
    <property type="entry name" value="ESAT-6-like_sf"/>
</dbReference>
<dbReference type="Pfam" id="PF06013">
    <property type="entry name" value="WXG100"/>
    <property type="match status" value="1"/>
</dbReference>
<dbReference type="EMBL" id="CP061281">
    <property type="protein sequence ID" value="QNS03761.1"/>
    <property type="molecule type" value="Genomic_DNA"/>
</dbReference>
<comment type="similarity">
    <text evidence="1">Belongs to the WXG100 family.</text>
</comment>
<evidence type="ECO:0000313" key="3">
    <source>
        <dbReference type="EMBL" id="QNS03761.1"/>
    </source>
</evidence>
<reference evidence="3 4" key="1">
    <citation type="submission" date="2020-09" db="EMBL/GenBank/DDBJ databases">
        <title>A novel species.</title>
        <authorList>
            <person name="Gao J."/>
        </authorList>
    </citation>
    <scope>NUCLEOTIDE SEQUENCE [LARGE SCALE GENOMIC DNA]</scope>
    <source>
        <strain evidence="3 4">CRXT-Y-14</strain>
    </source>
</reference>
<dbReference type="KEGG" id="sxn:IAG42_09065"/>
<sequence length="99" mass="10592">MAGNGDGLLVTYDGLDQAATQLGNEAKALEADLAELRQLVVKSREYWAGEAQGTFGTKLQKWDKEANDIHTALTQIGHVVGQSGGDYMGGDKKAASYFE</sequence>
<evidence type="ECO:0000313" key="4">
    <source>
        <dbReference type="Proteomes" id="UP000516428"/>
    </source>
</evidence>
<proteinExistence type="inferred from homology"/>
<dbReference type="SUPFAM" id="SSF140453">
    <property type="entry name" value="EsxAB dimer-like"/>
    <property type="match status" value="1"/>
</dbReference>
<gene>
    <name evidence="3" type="ORF">IAG42_09065</name>
</gene>
<evidence type="ECO:0000256" key="1">
    <source>
        <dbReference type="RuleBase" id="RU362001"/>
    </source>
</evidence>
<dbReference type="RefSeq" id="WP_188336512.1">
    <property type="nucleotide sequence ID" value="NZ_CP061281.1"/>
</dbReference>
<keyword evidence="4" id="KW-1185">Reference proteome</keyword>
<organism evidence="3 4">
    <name type="scientific">Streptomyces xanthii</name>
    <dbReference type="NCBI Taxonomy" id="2768069"/>
    <lineage>
        <taxon>Bacteria</taxon>
        <taxon>Bacillati</taxon>
        <taxon>Actinomycetota</taxon>
        <taxon>Actinomycetes</taxon>
        <taxon>Kitasatosporales</taxon>
        <taxon>Streptomycetaceae</taxon>
        <taxon>Streptomyces</taxon>
    </lineage>
</organism>